<gene>
    <name evidence="3" type="ORF">Rsub_10140</name>
</gene>
<accession>A0A2V0PDF2</accession>
<proteinExistence type="inferred from homology"/>
<sequence>YGLSCFERTRDEEYSARTFNFWIFPQPAPQTLGVGVPEAVANRRFVCEAGSLAFLSEQGFDFNTCIGKGIPYIPARQRDSLLAQLDRTLERGGPDRFSQQARVAVTDAADAAFLAELASQVEAWLAEGQSGSPELALAPATAFRRLLTYQLLGGERFCKPAEGGGGGDGHRGFIVRKVERRGGAPALMLSRAATAEAAAELAERLQREAREAVVDAAGFAAVFDMMRASGKPAVVHNGAFDVAYSLYSFGDGWLPPAWRGYREMARTWLPGGVYDTKLIARQLPEVLGRDTSLSALYAGVVDGEKGAAAKALLAAGGMQGTRLPRVVHAAGFDKYRGLAAGTLAHEAGYDAFMTGAAFACLLPLLRAKAAADPSALPAPVAAAAAAAAPLSGPLAPAAGFLGRMNLTYSDLPYVCLFEEDPIPERPKVVYLTWEEGALSEGEEGGGGNGGGGGGGGGGAAEPFRRGDAARSLTRRVQRALPPGEDGRPARVRLTLLSRTAALAELEDEASAQALCGELPPGGGGVAAAPYASYAAERHARFVSEAARAAGEGEGGGGRRGGGEDAQRAAKRQRVASQLPAAGEGEGEQGAAAAGEGGGPRGSSCSIM</sequence>
<protein>
    <submittedName>
        <fullName evidence="3">Poly(A)-specific ribonuclease</fullName>
    </submittedName>
</protein>
<dbReference type="STRING" id="307507.A0A2V0PDF2"/>
<dbReference type="Proteomes" id="UP000247498">
    <property type="component" value="Unassembled WGS sequence"/>
</dbReference>
<dbReference type="GO" id="GO:0003723">
    <property type="term" value="F:RNA binding"/>
    <property type="evidence" value="ECO:0007669"/>
    <property type="project" value="TreeGrafter"/>
</dbReference>
<dbReference type="EMBL" id="BDRX01000102">
    <property type="protein sequence ID" value="GBF97539.1"/>
    <property type="molecule type" value="Genomic_DNA"/>
</dbReference>
<dbReference type="PANTHER" id="PTHR15092:SF47">
    <property type="entry name" value="POLY(A)-SPECIFIC EXORIBONUCLEASE PARN"/>
    <property type="match status" value="1"/>
</dbReference>
<dbReference type="InterPro" id="IPR036397">
    <property type="entry name" value="RNaseH_sf"/>
</dbReference>
<evidence type="ECO:0000313" key="4">
    <source>
        <dbReference type="Proteomes" id="UP000247498"/>
    </source>
</evidence>
<dbReference type="AlphaFoldDB" id="A0A2V0PDF2"/>
<dbReference type="PANTHER" id="PTHR15092">
    <property type="entry name" value="POLY A -SPECIFIC RIBONUCLEASE/TARGET OF EGR1, MEMBER 1"/>
    <property type="match status" value="1"/>
</dbReference>
<comment type="caution">
    <text evidence="3">The sequence shown here is derived from an EMBL/GenBank/DDBJ whole genome shotgun (WGS) entry which is preliminary data.</text>
</comment>
<keyword evidence="4" id="KW-1185">Reference proteome</keyword>
<evidence type="ECO:0000313" key="3">
    <source>
        <dbReference type="EMBL" id="GBF97539.1"/>
    </source>
</evidence>
<dbReference type="OrthoDB" id="1432093at2759"/>
<evidence type="ECO:0000256" key="1">
    <source>
        <dbReference type="ARBA" id="ARBA00008372"/>
    </source>
</evidence>
<dbReference type="Gene3D" id="3.30.420.10">
    <property type="entry name" value="Ribonuclease H-like superfamily/Ribonuclease H"/>
    <property type="match status" value="2"/>
</dbReference>
<dbReference type="SUPFAM" id="SSF53098">
    <property type="entry name" value="Ribonuclease H-like"/>
    <property type="match status" value="1"/>
</dbReference>
<name>A0A2V0PDF2_9CHLO</name>
<comment type="similarity">
    <text evidence="1">Belongs to the CAF1 family.</text>
</comment>
<feature type="region of interest" description="Disordered" evidence="2">
    <location>
        <begin position="439"/>
        <end position="470"/>
    </location>
</feature>
<organism evidence="3 4">
    <name type="scientific">Raphidocelis subcapitata</name>
    <dbReference type="NCBI Taxonomy" id="307507"/>
    <lineage>
        <taxon>Eukaryota</taxon>
        <taxon>Viridiplantae</taxon>
        <taxon>Chlorophyta</taxon>
        <taxon>core chlorophytes</taxon>
        <taxon>Chlorophyceae</taxon>
        <taxon>CS clade</taxon>
        <taxon>Sphaeropleales</taxon>
        <taxon>Selenastraceae</taxon>
        <taxon>Raphidocelis</taxon>
    </lineage>
</organism>
<dbReference type="GO" id="GO:0000175">
    <property type="term" value="F:3'-5'-RNA exonuclease activity"/>
    <property type="evidence" value="ECO:0007669"/>
    <property type="project" value="TreeGrafter"/>
</dbReference>
<feature type="compositionally biased region" description="Gly residues" evidence="2">
    <location>
        <begin position="444"/>
        <end position="459"/>
    </location>
</feature>
<evidence type="ECO:0000256" key="2">
    <source>
        <dbReference type="SAM" id="MobiDB-lite"/>
    </source>
</evidence>
<dbReference type="InParanoid" id="A0A2V0PDF2"/>
<reference evidence="3 4" key="1">
    <citation type="journal article" date="2018" name="Sci. Rep.">
        <title>Raphidocelis subcapitata (=Pseudokirchneriella subcapitata) provides an insight into genome evolution and environmental adaptations in the Sphaeropleales.</title>
        <authorList>
            <person name="Suzuki S."/>
            <person name="Yamaguchi H."/>
            <person name="Nakajima N."/>
            <person name="Kawachi M."/>
        </authorList>
    </citation>
    <scope>NUCLEOTIDE SEQUENCE [LARGE SCALE GENOMIC DNA]</scope>
    <source>
        <strain evidence="3 4">NIES-35</strain>
    </source>
</reference>
<dbReference type="InterPro" id="IPR012337">
    <property type="entry name" value="RNaseH-like_sf"/>
</dbReference>
<feature type="region of interest" description="Disordered" evidence="2">
    <location>
        <begin position="546"/>
        <end position="607"/>
    </location>
</feature>
<feature type="non-terminal residue" evidence="3">
    <location>
        <position position="1"/>
    </location>
</feature>
<dbReference type="InterPro" id="IPR051181">
    <property type="entry name" value="CAF1_poly(A)_ribonucleases"/>
</dbReference>
<dbReference type="Pfam" id="PF04857">
    <property type="entry name" value="CAF1"/>
    <property type="match status" value="1"/>
</dbReference>
<dbReference type="FunCoup" id="A0A2V0PDF2">
    <property type="interactions" value="1632"/>
</dbReference>
<dbReference type="InterPro" id="IPR006941">
    <property type="entry name" value="RNase_CAF1"/>
</dbReference>